<reference evidence="1" key="1">
    <citation type="submission" date="2018-09" db="EMBL/GenBank/DDBJ databases">
        <title>A genomic encyclopedia of anaerobic methanotrophic archaea.</title>
        <authorList>
            <person name="Skennerton C.T."/>
            <person name="Chadwick G.L."/>
            <person name="Laso-Perez R."/>
            <person name="Leu A.O."/>
            <person name="Speth D.R."/>
            <person name="Yu H."/>
            <person name="Morgan-Lang C."/>
            <person name="Hatzenpichler R."/>
            <person name="Goudeau D."/>
            <person name="Malmstrom R."/>
            <person name="Woyke T."/>
            <person name="Hallam S."/>
            <person name="Tyson G.W."/>
            <person name="Wegener G."/>
            <person name="Boetius A."/>
            <person name="Orphan V.J."/>
        </authorList>
    </citation>
    <scope>NUCLEOTIDE SEQUENCE</scope>
    <source>
        <strain evidence="1">CONS3730D10UFb2</strain>
    </source>
</reference>
<evidence type="ECO:0000313" key="1">
    <source>
        <dbReference type="EMBL" id="TKY91747.1"/>
    </source>
</evidence>
<accession>A0AC61SB31</accession>
<protein>
    <submittedName>
        <fullName evidence="1">MBL fold metallo-hydrolase</fullName>
    </submittedName>
</protein>
<gene>
    <name evidence="1" type="ORF">C5S46_04265</name>
</gene>
<dbReference type="Proteomes" id="UP000315423">
    <property type="component" value="Unassembled WGS sequence"/>
</dbReference>
<proteinExistence type="predicted"/>
<name>A0AC61SB31_9EURY</name>
<comment type="caution">
    <text evidence="1">The sequence shown here is derived from an EMBL/GenBank/DDBJ whole genome shotgun (WGS) entry which is preliminary data.</text>
</comment>
<organism evidence="1 2">
    <name type="scientific">Candidatus Methanomarinus sp</name>
    <dbReference type="NCBI Taxonomy" id="3386244"/>
    <lineage>
        <taxon>Archaea</taxon>
        <taxon>Methanobacteriati</taxon>
        <taxon>Methanobacteriota</taxon>
        <taxon>Stenosarchaea group</taxon>
        <taxon>Methanomicrobia</taxon>
        <taxon>Methanosarcinales</taxon>
        <taxon>ANME-2 cluster</taxon>
        <taxon>Candidatus Methanocomedenaceae</taxon>
        <taxon>Candidatus Methanomarinus</taxon>
    </lineage>
</organism>
<sequence length="222" mass="24272">MKLTITYDNEAEEGFISGWGFSCLIETDDNTILFDTGWDGAVLLHNLRKLNIISQKIDTVVISHQHWDHLGGLSVLLNMNPDVKVYVPKSFSKQLKDEISARAGLVEIDQAQKIANCVYTTGELGDKIKEQSLVVGLSDSLFIITGCSHPGLAAIMKAASGFGDVSGLIGGLHDSKEYGMLEGLDLIASCHCTKYKDEIARRFGDVFRSVGVGWSYTYGTFT</sequence>
<evidence type="ECO:0000313" key="2">
    <source>
        <dbReference type="Proteomes" id="UP000315423"/>
    </source>
</evidence>
<dbReference type="EMBL" id="QYBA01000136">
    <property type="protein sequence ID" value="TKY91747.1"/>
    <property type="molecule type" value="Genomic_DNA"/>
</dbReference>